<dbReference type="STRING" id="336292.SAMN05660710_00615"/>
<dbReference type="InterPro" id="IPR026968">
    <property type="entry name" value="PcaD/CatD"/>
</dbReference>
<dbReference type="InterPro" id="IPR029058">
    <property type="entry name" value="AB_hydrolase_fold"/>
</dbReference>
<evidence type="ECO:0000313" key="4">
    <source>
        <dbReference type="Proteomes" id="UP000199502"/>
    </source>
</evidence>
<dbReference type="OrthoDB" id="9793083at2"/>
<dbReference type="GO" id="GO:0042952">
    <property type="term" value="P:beta-ketoadipate pathway"/>
    <property type="evidence" value="ECO:0007669"/>
    <property type="project" value="InterPro"/>
</dbReference>
<keyword evidence="1" id="KW-0378">Hydrolase</keyword>
<dbReference type="PANTHER" id="PTHR43798:SF31">
    <property type="entry name" value="AB HYDROLASE SUPERFAMILY PROTEIN YCLE"/>
    <property type="match status" value="1"/>
</dbReference>
<dbReference type="EMBL" id="FMVT01000002">
    <property type="protein sequence ID" value="SCY08393.1"/>
    <property type="molecule type" value="Genomic_DNA"/>
</dbReference>
<dbReference type="AlphaFoldDB" id="A0A1G5D0Z7"/>
<sequence length="257" mass="26578">MQALMRPGGALHIRIDGPDGAPALLMLNSLGTDLRLWDGLMPHLSGFRVIRYDKQGHGLSDLWDGSTIAAHAADAVAVIEAAGGPVTLVGCSIGGLIAQVVAAERPNLVRALVLSNSAAKLGNADSWNQRIAAVQAGGTEAIADAVMERWFAAPFRASPQLALWRNMLARTGAPGYIAACRALAASDQTGATRALRLPTLVIAGSQDGAAPPDLVRATADLIAGAEFHLIDGAGHLPCVETPAAMAAILIPFLERHA</sequence>
<dbReference type="Gene3D" id="3.40.50.1820">
    <property type="entry name" value="alpha/beta hydrolase"/>
    <property type="match status" value="1"/>
</dbReference>
<evidence type="ECO:0000259" key="2">
    <source>
        <dbReference type="Pfam" id="PF00561"/>
    </source>
</evidence>
<dbReference type="InterPro" id="IPR000073">
    <property type="entry name" value="AB_hydrolase_1"/>
</dbReference>
<dbReference type="Pfam" id="PF00561">
    <property type="entry name" value="Abhydrolase_1"/>
    <property type="match status" value="1"/>
</dbReference>
<evidence type="ECO:0000256" key="1">
    <source>
        <dbReference type="ARBA" id="ARBA00022801"/>
    </source>
</evidence>
<keyword evidence="4" id="KW-1185">Reference proteome</keyword>
<dbReference type="GO" id="GO:0016020">
    <property type="term" value="C:membrane"/>
    <property type="evidence" value="ECO:0007669"/>
    <property type="project" value="TreeGrafter"/>
</dbReference>
<dbReference type="NCBIfam" id="TIGR02427">
    <property type="entry name" value="protocat_pcaD"/>
    <property type="match status" value="1"/>
</dbReference>
<dbReference type="InterPro" id="IPR050266">
    <property type="entry name" value="AB_hydrolase_sf"/>
</dbReference>
<evidence type="ECO:0000313" key="3">
    <source>
        <dbReference type="EMBL" id="SCY08393.1"/>
    </source>
</evidence>
<dbReference type="SUPFAM" id="SSF53474">
    <property type="entry name" value="alpha/beta-Hydrolases"/>
    <property type="match status" value="1"/>
</dbReference>
<dbReference type="Proteomes" id="UP000199502">
    <property type="component" value="Unassembled WGS sequence"/>
</dbReference>
<dbReference type="RefSeq" id="WP_090740165.1">
    <property type="nucleotide sequence ID" value="NZ_FMVT01000002.1"/>
</dbReference>
<feature type="domain" description="AB hydrolase-1" evidence="2">
    <location>
        <begin position="22"/>
        <end position="240"/>
    </location>
</feature>
<accession>A0A1G5D0Z7</accession>
<name>A0A1G5D0Z7_9RHOB</name>
<protein>
    <submittedName>
        <fullName evidence="3">3-oxoadipate enol-lactonase</fullName>
    </submittedName>
</protein>
<dbReference type="PANTHER" id="PTHR43798">
    <property type="entry name" value="MONOACYLGLYCEROL LIPASE"/>
    <property type="match status" value="1"/>
</dbReference>
<proteinExistence type="predicted"/>
<dbReference type="PRINTS" id="PR00111">
    <property type="entry name" value="ABHYDROLASE"/>
</dbReference>
<dbReference type="GO" id="GO:0047570">
    <property type="term" value="F:3-oxoadipate enol-lactonase activity"/>
    <property type="evidence" value="ECO:0007669"/>
    <property type="project" value="InterPro"/>
</dbReference>
<organism evidence="3 4">
    <name type="scientific">Paracoccus tibetensis</name>
    <dbReference type="NCBI Taxonomy" id="336292"/>
    <lineage>
        <taxon>Bacteria</taxon>
        <taxon>Pseudomonadati</taxon>
        <taxon>Pseudomonadota</taxon>
        <taxon>Alphaproteobacteria</taxon>
        <taxon>Rhodobacterales</taxon>
        <taxon>Paracoccaceae</taxon>
        <taxon>Paracoccus</taxon>
    </lineage>
</organism>
<reference evidence="3 4" key="1">
    <citation type="submission" date="2016-10" db="EMBL/GenBank/DDBJ databases">
        <authorList>
            <person name="de Groot N.N."/>
        </authorList>
    </citation>
    <scope>NUCLEOTIDE SEQUENCE [LARGE SCALE GENOMIC DNA]</scope>
    <source>
        <strain evidence="3 4">CGMCC 1.8925</strain>
    </source>
</reference>
<gene>
    <name evidence="3" type="ORF">SAMN05660710_00615</name>
</gene>